<dbReference type="HAMAP" id="MF_03055">
    <property type="entry name" value="tRNA_methyltr_TrmB_euk"/>
    <property type="match status" value="1"/>
</dbReference>
<dbReference type="SMART" id="SM00313">
    <property type="entry name" value="PXA"/>
    <property type="match status" value="1"/>
</dbReference>
<dbReference type="Pfam" id="PF02194">
    <property type="entry name" value="PXA"/>
    <property type="match status" value="1"/>
</dbReference>
<reference evidence="18 19" key="1">
    <citation type="submission" date="2020-05" db="EMBL/GenBank/DDBJ databases">
        <title>Identification and distribution of gene clusters putatively required for synthesis of sphingolipid metabolism inhibitors in phylogenetically diverse species of the filamentous fungus Fusarium.</title>
        <authorList>
            <person name="Kim H.-S."/>
            <person name="Busman M."/>
            <person name="Brown D.W."/>
            <person name="Divon H."/>
            <person name="Uhlig S."/>
            <person name="Proctor R.H."/>
        </authorList>
    </citation>
    <scope>NUCLEOTIDE SEQUENCE [LARGE SCALE GENOMIC DNA]</scope>
    <source>
        <strain evidence="18 19">NRRL 25211</strain>
    </source>
</reference>
<dbReference type="SUPFAM" id="SSF54928">
    <property type="entry name" value="RNA-binding domain, RBD"/>
    <property type="match status" value="1"/>
</dbReference>
<dbReference type="InterPro" id="IPR013937">
    <property type="entry name" value="Sorting_nexin_C"/>
</dbReference>
<keyword evidence="7" id="KW-0949">S-adenosyl-L-methionine</keyword>
<name>A0A8H5UR56_9HYPO</name>
<evidence type="ECO:0000256" key="2">
    <source>
        <dbReference type="ARBA" id="ARBA00010883"/>
    </source>
</evidence>
<evidence type="ECO:0000256" key="12">
    <source>
        <dbReference type="SAM" id="MobiDB-lite"/>
    </source>
</evidence>
<feature type="region of interest" description="Disordered" evidence="12">
    <location>
        <begin position="589"/>
        <end position="609"/>
    </location>
</feature>
<keyword evidence="5" id="KW-0489">Methyltransferase</keyword>
<dbReference type="SUPFAM" id="SSF64268">
    <property type="entry name" value="PX domain"/>
    <property type="match status" value="1"/>
</dbReference>
<dbReference type="PANTHER" id="PTHR22775:SF3">
    <property type="entry name" value="SORTING NEXIN-13"/>
    <property type="match status" value="1"/>
</dbReference>
<evidence type="ECO:0000256" key="9">
    <source>
        <dbReference type="ARBA" id="ARBA00022884"/>
    </source>
</evidence>
<dbReference type="InterPro" id="IPR029063">
    <property type="entry name" value="SAM-dependent_MTases_sf"/>
</dbReference>
<comment type="similarity">
    <text evidence="2">Belongs to the sorting nexin family.</text>
</comment>
<feature type="region of interest" description="Disordered" evidence="12">
    <location>
        <begin position="1065"/>
        <end position="1091"/>
    </location>
</feature>
<feature type="domain" description="PXA" evidence="17">
    <location>
        <begin position="386"/>
        <end position="575"/>
    </location>
</feature>
<feature type="region of interest" description="Disordered" evidence="12">
    <location>
        <begin position="1638"/>
        <end position="1669"/>
    </location>
</feature>
<dbReference type="InterPro" id="IPR000504">
    <property type="entry name" value="RRM_dom"/>
</dbReference>
<gene>
    <name evidence="18" type="ORF">FPANT_4738</name>
</gene>
<evidence type="ECO:0000313" key="19">
    <source>
        <dbReference type="Proteomes" id="UP000544095"/>
    </source>
</evidence>
<keyword evidence="19" id="KW-1185">Reference proteome</keyword>
<dbReference type="PANTHER" id="PTHR22775">
    <property type="entry name" value="SORTING NEXIN"/>
    <property type="match status" value="1"/>
</dbReference>
<feature type="domain" description="PX" evidence="16">
    <location>
        <begin position="1172"/>
        <end position="1290"/>
    </location>
</feature>
<dbReference type="NCBIfam" id="TIGR00091">
    <property type="entry name" value="tRNA (guanosine(46)-N7)-methyltransferase TrmB"/>
    <property type="match status" value="1"/>
</dbReference>
<evidence type="ECO:0000256" key="13">
    <source>
        <dbReference type="SAM" id="Phobius"/>
    </source>
</evidence>
<evidence type="ECO:0000256" key="4">
    <source>
        <dbReference type="ARBA" id="ARBA00022555"/>
    </source>
</evidence>
<feature type="region of interest" description="Disordered" evidence="12">
    <location>
        <begin position="1724"/>
        <end position="1822"/>
    </location>
</feature>
<evidence type="ECO:0000256" key="3">
    <source>
        <dbReference type="ARBA" id="ARBA00011977"/>
    </source>
</evidence>
<dbReference type="Pfam" id="PF08628">
    <property type="entry name" value="Nexin_C"/>
    <property type="match status" value="1"/>
</dbReference>
<dbReference type="GO" id="GO:0000049">
    <property type="term" value="F:tRNA binding"/>
    <property type="evidence" value="ECO:0007669"/>
    <property type="project" value="UniProtKB-KW"/>
</dbReference>
<dbReference type="InterPro" id="IPR003114">
    <property type="entry name" value="Phox_assoc"/>
</dbReference>
<feature type="region of interest" description="Disordered" evidence="12">
    <location>
        <begin position="675"/>
        <end position="699"/>
    </location>
</feature>
<dbReference type="Pfam" id="PF00615">
    <property type="entry name" value="RGS"/>
    <property type="match status" value="1"/>
</dbReference>
<dbReference type="Pfam" id="PF00787">
    <property type="entry name" value="PX"/>
    <property type="match status" value="1"/>
</dbReference>
<protein>
    <recommendedName>
        <fullName evidence="3">tRNA (guanine(46)-N(7))-methyltransferase</fullName>
        <ecNumber evidence="3">2.1.1.33</ecNumber>
    </recommendedName>
</protein>
<proteinExistence type="inferred from homology"/>
<evidence type="ECO:0000259" key="16">
    <source>
        <dbReference type="PROSITE" id="PS50195"/>
    </source>
</evidence>
<feature type="domain" description="RRM" evidence="14">
    <location>
        <begin position="1564"/>
        <end position="1636"/>
    </location>
</feature>
<dbReference type="InterPro" id="IPR001683">
    <property type="entry name" value="PX_dom"/>
</dbReference>
<comment type="caution">
    <text evidence="18">The sequence shown here is derived from an EMBL/GenBank/DDBJ whole genome shotgun (WGS) entry which is preliminary data.</text>
</comment>
<feature type="region of interest" description="Disordered" evidence="12">
    <location>
        <begin position="1"/>
        <end position="27"/>
    </location>
</feature>
<evidence type="ECO:0000256" key="11">
    <source>
        <dbReference type="PROSITE-ProRule" id="PRU00176"/>
    </source>
</evidence>
<dbReference type="Gene3D" id="3.30.1520.10">
    <property type="entry name" value="Phox-like domain"/>
    <property type="match status" value="1"/>
</dbReference>
<dbReference type="CDD" id="cd06876">
    <property type="entry name" value="PX_MDM1p"/>
    <property type="match status" value="1"/>
</dbReference>
<evidence type="ECO:0000259" key="17">
    <source>
        <dbReference type="PROSITE" id="PS51207"/>
    </source>
</evidence>
<feature type="compositionally biased region" description="Acidic residues" evidence="12">
    <location>
        <begin position="935"/>
        <end position="944"/>
    </location>
</feature>
<evidence type="ECO:0000313" key="18">
    <source>
        <dbReference type="EMBL" id="KAF5595143.1"/>
    </source>
</evidence>
<dbReference type="PROSITE" id="PS51625">
    <property type="entry name" value="SAM_MT_TRMB"/>
    <property type="match status" value="1"/>
</dbReference>
<feature type="compositionally biased region" description="Basic and acidic residues" evidence="12">
    <location>
        <begin position="1781"/>
        <end position="1796"/>
    </location>
</feature>
<feature type="compositionally biased region" description="Basic and acidic residues" evidence="12">
    <location>
        <begin position="10"/>
        <end position="22"/>
    </location>
</feature>
<dbReference type="SMART" id="SM00312">
    <property type="entry name" value="PX"/>
    <property type="match status" value="1"/>
</dbReference>
<dbReference type="SMART" id="SM00315">
    <property type="entry name" value="RGS"/>
    <property type="match status" value="1"/>
</dbReference>
<dbReference type="Pfam" id="PF02390">
    <property type="entry name" value="Methyltransf_4"/>
    <property type="match status" value="1"/>
</dbReference>
<feature type="compositionally biased region" description="Gly residues" evidence="12">
    <location>
        <begin position="1770"/>
        <end position="1780"/>
    </location>
</feature>
<evidence type="ECO:0000256" key="8">
    <source>
        <dbReference type="ARBA" id="ARBA00022694"/>
    </source>
</evidence>
<feature type="domain" description="RGS" evidence="15">
    <location>
        <begin position="702"/>
        <end position="840"/>
    </location>
</feature>
<evidence type="ECO:0000256" key="10">
    <source>
        <dbReference type="ARBA" id="ARBA00023242"/>
    </source>
</evidence>
<comment type="catalytic activity">
    <reaction evidence="1">
        <text>guanosine(46) in tRNA + S-adenosyl-L-methionine = N(7)-methylguanosine(46) in tRNA + S-adenosyl-L-homocysteine</text>
        <dbReference type="Rhea" id="RHEA:42708"/>
        <dbReference type="Rhea" id="RHEA-COMP:10188"/>
        <dbReference type="Rhea" id="RHEA-COMP:10189"/>
        <dbReference type="ChEBI" id="CHEBI:57856"/>
        <dbReference type="ChEBI" id="CHEBI:59789"/>
        <dbReference type="ChEBI" id="CHEBI:74269"/>
        <dbReference type="ChEBI" id="CHEBI:74480"/>
        <dbReference type="EC" id="2.1.1.33"/>
    </reaction>
</comment>
<keyword evidence="4" id="KW-0820">tRNA-binding</keyword>
<feature type="compositionally biased region" description="Low complexity" evidence="12">
    <location>
        <begin position="864"/>
        <end position="874"/>
    </location>
</feature>
<dbReference type="Gene3D" id="3.30.70.330">
    <property type="match status" value="2"/>
</dbReference>
<dbReference type="SMART" id="SM00360">
    <property type="entry name" value="RRM"/>
    <property type="match status" value="2"/>
</dbReference>
<dbReference type="PROSITE" id="PS51207">
    <property type="entry name" value="PXA"/>
    <property type="match status" value="1"/>
</dbReference>
<dbReference type="SUPFAM" id="SSF53335">
    <property type="entry name" value="S-adenosyl-L-methionine-dependent methyltransferases"/>
    <property type="match status" value="1"/>
</dbReference>
<keyword evidence="6" id="KW-0808">Transferase</keyword>
<dbReference type="InterPro" id="IPR016137">
    <property type="entry name" value="RGS"/>
</dbReference>
<dbReference type="InterPro" id="IPR035979">
    <property type="entry name" value="RBD_domain_sf"/>
</dbReference>
<dbReference type="InterPro" id="IPR003358">
    <property type="entry name" value="tRNA_(Gua-N-7)_MeTrfase_Trmb"/>
</dbReference>
<dbReference type="CDD" id="cd12339">
    <property type="entry name" value="RRM2_SRSF1_4_like"/>
    <property type="match status" value="1"/>
</dbReference>
<keyword evidence="13" id="KW-0812">Transmembrane</keyword>
<evidence type="ECO:0000256" key="6">
    <source>
        <dbReference type="ARBA" id="ARBA00022679"/>
    </source>
</evidence>
<dbReference type="PROSITE" id="PS50102">
    <property type="entry name" value="RRM"/>
    <property type="match status" value="2"/>
</dbReference>
<feature type="compositionally biased region" description="Basic and acidic residues" evidence="12">
    <location>
        <begin position="1639"/>
        <end position="1651"/>
    </location>
</feature>
<feature type="transmembrane region" description="Helical" evidence="13">
    <location>
        <begin position="296"/>
        <end position="313"/>
    </location>
</feature>
<dbReference type="EC" id="2.1.1.33" evidence="3"/>
<dbReference type="EMBL" id="JAAOAR010000215">
    <property type="protein sequence ID" value="KAF5595143.1"/>
    <property type="molecule type" value="Genomic_DNA"/>
</dbReference>
<dbReference type="GO" id="GO:0008176">
    <property type="term" value="F:tRNA (guanine(46)-N7)-methyltransferase activity"/>
    <property type="evidence" value="ECO:0007669"/>
    <property type="project" value="UniProtKB-EC"/>
</dbReference>
<dbReference type="Gene3D" id="1.10.167.10">
    <property type="entry name" value="Regulator of G-protein Signalling 4, domain 2"/>
    <property type="match status" value="1"/>
</dbReference>
<evidence type="ECO:0000256" key="1">
    <source>
        <dbReference type="ARBA" id="ARBA00000142"/>
    </source>
</evidence>
<dbReference type="InterPro" id="IPR036305">
    <property type="entry name" value="RGS_sf"/>
</dbReference>
<feature type="compositionally biased region" description="Polar residues" evidence="12">
    <location>
        <begin position="948"/>
        <end position="963"/>
    </location>
</feature>
<dbReference type="Proteomes" id="UP000544095">
    <property type="component" value="Unassembled WGS sequence"/>
</dbReference>
<keyword evidence="9 11" id="KW-0694">RNA-binding</keyword>
<dbReference type="InterPro" id="IPR012677">
    <property type="entry name" value="Nucleotide-bd_a/b_plait_sf"/>
</dbReference>
<keyword evidence="13" id="KW-0472">Membrane</keyword>
<dbReference type="InterPro" id="IPR025763">
    <property type="entry name" value="Trm8_euk"/>
</dbReference>
<keyword evidence="8" id="KW-0819">tRNA processing</keyword>
<evidence type="ECO:0000256" key="5">
    <source>
        <dbReference type="ARBA" id="ARBA00022603"/>
    </source>
</evidence>
<dbReference type="GO" id="GO:0035091">
    <property type="term" value="F:phosphatidylinositol binding"/>
    <property type="evidence" value="ECO:0007669"/>
    <property type="project" value="InterPro"/>
</dbReference>
<dbReference type="PROSITE" id="PS50132">
    <property type="entry name" value="RGS"/>
    <property type="match status" value="1"/>
</dbReference>
<feature type="region of interest" description="Disordered" evidence="12">
    <location>
        <begin position="864"/>
        <end position="965"/>
    </location>
</feature>
<feature type="transmembrane region" description="Helical" evidence="13">
    <location>
        <begin position="319"/>
        <end position="342"/>
    </location>
</feature>
<accession>A0A8H5UR56</accession>
<sequence>MTTELTSKQRARENDRAKRTKDGVTQLPRKKFYRQRAHANPFSDHMLEYPKSPDDMDWSPCFPHYVQEGTPEDPSKPPRLTKDVEIVDIGCGFGGLLVALAPKLPDTLTLGLEIRTQVAGYVQERIKALRSQNSDNMYQNVGCIRANTMKFLPNFFKKAQLSKIFICFPDPHFKARKHKARIVSTTLNSEYAYALRPGGIVYTITDVEDLHLWMVQHLEAHPAFERISKEEEEADECVQVMSTETEETTSPNLTAPPLPSTSTSTANFTTYIQSIFVQECGSEVNILVMALKRRDVIVAGLAAFIAWGFAASWSPVLRWAGHAFVAGSLVTLVALLAGLFLVSRRPSDRILQPQGVTFLDRKAWRLEVQALRQRQSYTPTPIDPESPRVSEAIDHLLSLITRDFVNSWYSNISRNPSFTNQVDHAVRQALLSLTDFLRHKDLAELVTSRLVPLLTAHFRDFYEAEKSVRGKKLNRSVTESEELDLAIASKFRDGRLHPAASLSFPDTKMVQQDYLRSLVAKIVPKVLPENMLSSRAVSIIIREIVACAVLFPVIQLLSEPDTWNQLMENLGRSMLQDRSTVRKLRAALDQHAPSTPKASKLASMPRVAPGDSERKFEKFIRAIRKVNNLSDARRFRSEVASQLKRDSLEDNQDQVYLRRLEMGKRLLDQRVNHLAAGGERCPPGPLPLPPTSSSQSKLESAPLVDILRDSSALSYFMEYMDRQNLMPLVQFWLVVDGFRNPLEDDGPDDELPSTLPMWTDADRQDLQQINQAYLSRPELKVPDHSRNEVKDFIKAGKSATPLQYYRARRAILKAQSAVLEEMRSRFFQSFKKSDLFYKCLAAEEAANIQTLRSTPQPEVQIQAQAQAQTQASTANRASKTLPAKPRPVSRLTPQLSNAGKRTGSASDLKSLTSNGNGHGHRARRSLDEGSFNPLFDDDDIDTDGLGDSVQSLDPETNSQQLPDTQVVKAVEQAFTDIMEDDRPQTAEALRASLFGGPGGSSIGGIDDNASSLFSGNDNDSHRGSLDMGIRPAMANKEGEKPSLSSLGLVSAASRIGVFVDDDLFGDNNKDLPDDGDPDDGPPPDDEDEVHEAAPGDLGLAEAITALSNDIDRLVAQEAVVESLTRKAELTNNTAELRILRKSKASLHREIRRKELQRQQYVIQESDNSLYGRSTIKIKSIQVGREEDGREFALYVIEVQRNAGEQMPAASWVISRRYSEFHELHQKLRSRYPSVRNLDFPRRRMVMKFQSEFLRKRRTALEQYLKDLLLLPEVCRSRELRAFLSQSVITQGQDILDHQDKKDMMTRLYDSVADGMDDILGNIPVLDQISEAGQNLIAAATNQLNAVPLNVNEDTFPAAEAEAELNAFENKELEPFIKPICDIFLEIFELNKGNNWLRGRAVVVVLQQLLGGTIERKVRDNVKMLVQDENILKYIGLVQDSLWPEGQLQRDRKPRTAAEKKKTRTEASLMLATLVPDLAGSVVGRVNAQTASRRIFATLNNSRLNAHLVFTMIDEIVSVLFEERSRLDRILHFDFLLLSPSGSPSCLTRRHDAPPNGNMTEVSATRLYLGNLPRNATKSDVEAHFATHGTGEITEVKLMNGFGFIEYKDPMDARDVVPAFHGSDFMGERLTVQFARGSRHREGGFGNHERTAPRPRRTPHRMQITGLPNDTSWQDLKDFARQSSLDVVYSETGRDSNGRGFVEFETAADLRTAVEKLDGREFKGQRVQCVADTQPDMPPRERGRSRSPGRRPYPPPMDDYDRRGPPRGYSPRGGGGGGGYGYRDRSPRRDYYDDRARYRSPPRRPMEDYPPPPPRGRYDDPYR</sequence>
<dbReference type="Pfam" id="PF00076">
    <property type="entry name" value="RRM_1"/>
    <property type="match status" value="2"/>
</dbReference>
<feature type="compositionally biased region" description="Polar residues" evidence="12">
    <location>
        <begin position="891"/>
        <end position="915"/>
    </location>
</feature>
<feature type="domain" description="RRM" evidence="14">
    <location>
        <begin position="1659"/>
        <end position="1727"/>
    </location>
</feature>
<keyword evidence="13" id="KW-1133">Transmembrane helix</keyword>
<dbReference type="Gene3D" id="3.40.50.150">
    <property type="entry name" value="Vaccinia Virus protein VP39"/>
    <property type="match status" value="1"/>
</dbReference>
<dbReference type="InterPro" id="IPR036871">
    <property type="entry name" value="PX_dom_sf"/>
</dbReference>
<evidence type="ECO:0000259" key="15">
    <source>
        <dbReference type="PROSITE" id="PS50132"/>
    </source>
</evidence>
<dbReference type="SUPFAM" id="SSF48097">
    <property type="entry name" value="Regulator of G-protein signaling, RGS"/>
    <property type="match status" value="1"/>
</dbReference>
<keyword evidence="10" id="KW-0539">Nucleus</keyword>
<feature type="compositionally biased region" description="Acidic residues" evidence="12">
    <location>
        <begin position="1073"/>
        <end position="1089"/>
    </location>
</feature>
<feature type="non-terminal residue" evidence="18">
    <location>
        <position position="1822"/>
    </location>
</feature>
<dbReference type="InterPro" id="IPR044926">
    <property type="entry name" value="RGS_subdomain_2"/>
</dbReference>
<evidence type="ECO:0000256" key="7">
    <source>
        <dbReference type="ARBA" id="ARBA00022691"/>
    </source>
</evidence>
<organism evidence="18 19">
    <name type="scientific">Fusarium pseudoanthophilum</name>
    <dbReference type="NCBI Taxonomy" id="48495"/>
    <lineage>
        <taxon>Eukaryota</taxon>
        <taxon>Fungi</taxon>
        <taxon>Dikarya</taxon>
        <taxon>Ascomycota</taxon>
        <taxon>Pezizomycotina</taxon>
        <taxon>Sordariomycetes</taxon>
        <taxon>Hypocreomycetidae</taxon>
        <taxon>Hypocreales</taxon>
        <taxon>Nectriaceae</taxon>
        <taxon>Fusarium</taxon>
        <taxon>Fusarium fujikuroi species complex</taxon>
    </lineage>
</organism>
<evidence type="ECO:0000259" key="14">
    <source>
        <dbReference type="PROSITE" id="PS50102"/>
    </source>
</evidence>
<dbReference type="PROSITE" id="PS50195">
    <property type="entry name" value="PX"/>
    <property type="match status" value="1"/>
</dbReference>